<dbReference type="GO" id="GO:0051301">
    <property type="term" value="P:cell division"/>
    <property type="evidence" value="ECO:0007669"/>
    <property type="project" value="UniProtKB-KW"/>
</dbReference>
<evidence type="ECO:0000256" key="6">
    <source>
        <dbReference type="ARBA" id="ARBA00022838"/>
    </source>
</evidence>
<sequence length="193" mass="21553">MSSPPVAQPAQPKPGSRESSLRSLYDKAITYILTHTFTLEALETSFPTIASYTPQALANLHAQLVGNLEQQLKDHFEVILQERNVPTWLAQLDRVVEEARRRKGEDEGGVVPTALHALPAEELVKARVQPVLSGCEEELDRRFGVLEERVRERFERVEKKGGEVEVLMKRIEGAFERARELGEVGEAVSEGGL</sequence>
<evidence type="ECO:0000256" key="8">
    <source>
        <dbReference type="ARBA" id="ARBA00023306"/>
    </source>
</evidence>
<keyword evidence="11" id="KW-1185">Reference proteome</keyword>
<dbReference type="PANTHER" id="PTHR15459">
    <property type="entry name" value="POLYAMINE-MODULATED FACTOR 1"/>
    <property type="match status" value="1"/>
</dbReference>
<evidence type="ECO:0000256" key="1">
    <source>
        <dbReference type="ARBA" id="ARBA00004123"/>
    </source>
</evidence>
<keyword evidence="5" id="KW-0498">Mitosis</keyword>
<dbReference type="InterPro" id="IPR007128">
    <property type="entry name" value="PMF1/Nnf1"/>
</dbReference>
<keyword evidence="7" id="KW-0539">Nucleus</keyword>
<dbReference type="AlphaFoldDB" id="A0A6A7C8L1"/>
<reference evidence="10" key="1">
    <citation type="journal article" date="2020" name="Stud. Mycol.">
        <title>101 Dothideomycetes genomes: a test case for predicting lifestyles and emergence of pathogens.</title>
        <authorList>
            <person name="Haridas S."/>
            <person name="Albert R."/>
            <person name="Binder M."/>
            <person name="Bloem J."/>
            <person name="Labutti K."/>
            <person name="Salamov A."/>
            <person name="Andreopoulos B."/>
            <person name="Baker S."/>
            <person name="Barry K."/>
            <person name="Bills G."/>
            <person name="Bluhm B."/>
            <person name="Cannon C."/>
            <person name="Castanera R."/>
            <person name="Culley D."/>
            <person name="Daum C."/>
            <person name="Ezra D."/>
            <person name="Gonzalez J."/>
            <person name="Henrissat B."/>
            <person name="Kuo A."/>
            <person name="Liang C."/>
            <person name="Lipzen A."/>
            <person name="Lutzoni F."/>
            <person name="Magnuson J."/>
            <person name="Mondo S."/>
            <person name="Nolan M."/>
            <person name="Ohm R."/>
            <person name="Pangilinan J."/>
            <person name="Park H.-J."/>
            <person name="Ramirez L."/>
            <person name="Alfaro M."/>
            <person name="Sun H."/>
            <person name="Tritt A."/>
            <person name="Yoshinaga Y."/>
            <person name="Zwiers L.-H."/>
            <person name="Turgeon B."/>
            <person name="Goodwin S."/>
            <person name="Spatafora J."/>
            <person name="Crous P."/>
            <person name="Grigoriev I."/>
        </authorList>
    </citation>
    <scope>NUCLEOTIDE SEQUENCE</scope>
    <source>
        <strain evidence="10">CBS 480.64</strain>
    </source>
</reference>
<dbReference type="Pfam" id="PF03980">
    <property type="entry name" value="Nnf1"/>
    <property type="match status" value="1"/>
</dbReference>
<dbReference type="PANTHER" id="PTHR15459:SF3">
    <property type="entry name" value="POLYAMINE-MODULATED FACTOR 1"/>
    <property type="match status" value="1"/>
</dbReference>
<keyword evidence="3" id="KW-0158">Chromosome</keyword>
<evidence type="ECO:0008006" key="12">
    <source>
        <dbReference type="Google" id="ProtNLM"/>
    </source>
</evidence>
<dbReference type="GO" id="GO:0000444">
    <property type="term" value="C:MIS12/MIND type complex"/>
    <property type="evidence" value="ECO:0007669"/>
    <property type="project" value="InterPro"/>
</dbReference>
<comment type="subcellular location">
    <subcellularLocation>
        <location evidence="2">Chromosome</location>
        <location evidence="2">Centromere</location>
        <location evidence="2">Kinetochore</location>
    </subcellularLocation>
    <subcellularLocation>
        <location evidence="1">Nucleus</location>
    </subcellularLocation>
</comment>
<dbReference type="OrthoDB" id="18453at2759"/>
<dbReference type="GO" id="GO:0005634">
    <property type="term" value="C:nucleus"/>
    <property type="evidence" value="ECO:0007669"/>
    <property type="project" value="UniProtKB-SubCell"/>
</dbReference>
<evidence type="ECO:0000256" key="7">
    <source>
        <dbReference type="ARBA" id="ARBA00023242"/>
    </source>
</evidence>
<name>A0A6A7C8L1_9PEZI</name>
<keyword evidence="6" id="KW-0995">Kinetochore</keyword>
<organism evidence="10 11">
    <name type="scientific">Piedraia hortae CBS 480.64</name>
    <dbReference type="NCBI Taxonomy" id="1314780"/>
    <lineage>
        <taxon>Eukaryota</taxon>
        <taxon>Fungi</taxon>
        <taxon>Dikarya</taxon>
        <taxon>Ascomycota</taxon>
        <taxon>Pezizomycotina</taxon>
        <taxon>Dothideomycetes</taxon>
        <taxon>Dothideomycetidae</taxon>
        <taxon>Capnodiales</taxon>
        <taxon>Piedraiaceae</taxon>
        <taxon>Piedraia</taxon>
    </lineage>
</organism>
<evidence type="ECO:0000313" key="11">
    <source>
        <dbReference type="Proteomes" id="UP000799421"/>
    </source>
</evidence>
<dbReference type="Proteomes" id="UP000799421">
    <property type="component" value="Unassembled WGS sequence"/>
</dbReference>
<dbReference type="GO" id="GO:0007059">
    <property type="term" value="P:chromosome segregation"/>
    <property type="evidence" value="ECO:0007669"/>
    <property type="project" value="TreeGrafter"/>
</dbReference>
<proteinExistence type="predicted"/>
<evidence type="ECO:0000313" key="10">
    <source>
        <dbReference type="EMBL" id="KAF2863315.1"/>
    </source>
</evidence>
<protein>
    <recommendedName>
        <fullName evidence="12">Nnf1-domain-containing protein</fullName>
    </recommendedName>
</protein>
<evidence type="ECO:0000256" key="4">
    <source>
        <dbReference type="ARBA" id="ARBA00022618"/>
    </source>
</evidence>
<keyword evidence="9" id="KW-0137">Centromere</keyword>
<accession>A0A6A7C8L1</accession>
<keyword evidence="4" id="KW-0132">Cell division</keyword>
<evidence type="ECO:0000256" key="5">
    <source>
        <dbReference type="ARBA" id="ARBA00022776"/>
    </source>
</evidence>
<dbReference type="EMBL" id="MU005961">
    <property type="protein sequence ID" value="KAF2863315.1"/>
    <property type="molecule type" value="Genomic_DNA"/>
</dbReference>
<gene>
    <name evidence="10" type="ORF">K470DRAFT_241364</name>
</gene>
<evidence type="ECO:0000256" key="2">
    <source>
        <dbReference type="ARBA" id="ARBA00004629"/>
    </source>
</evidence>
<evidence type="ECO:0000256" key="9">
    <source>
        <dbReference type="ARBA" id="ARBA00023328"/>
    </source>
</evidence>
<evidence type="ECO:0000256" key="3">
    <source>
        <dbReference type="ARBA" id="ARBA00022454"/>
    </source>
</evidence>
<keyword evidence="8" id="KW-0131">Cell cycle</keyword>